<evidence type="ECO:0000313" key="3">
    <source>
        <dbReference type="EMBL" id="KAF7288162.1"/>
    </source>
</evidence>
<gene>
    <name evidence="3" type="ORF">HMN09_01422700</name>
</gene>
<organism evidence="3 4">
    <name type="scientific">Mycena chlorophos</name>
    <name type="common">Agaric fungus</name>
    <name type="synonym">Agaricus chlorophos</name>
    <dbReference type="NCBI Taxonomy" id="658473"/>
    <lineage>
        <taxon>Eukaryota</taxon>
        <taxon>Fungi</taxon>
        <taxon>Dikarya</taxon>
        <taxon>Basidiomycota</taxon>
        <taxon>Agaricomycotina</taxon>
        <taxon>Agaricomycetes</taxon>
        <taxon>Agaricomycetidae</taxon>
        <taxon>Agaricales</taxon>
        <taxon>Marasmiineae</taxon>
        <taxon>Mycenaceae</taxon>
        <taxon>Mycena</taxon>
    </lineage>
</organism>
<accession>A0A8H6RXL9</accession>
<protein>
    <submittedName>
        <fullName evidence="3">Uncharacterized protein</fullName>
    </submittedName>
</protein>
<dbReference type="AlphaFoldDB" id="A0A8H6RXL9"/>
<keyword evidence="4" id="KW-1185">Reference proteome</keyword>
<sequence>MLRHTRSLLALLPPRPRLHLFAKDDTWVIVSPQLAVSDSQSTIRSCIPPTPHVLPEFALPPPDLSLPELTPQPDQVFDATEESLRVLDAYLDDIQRAATQLQASQRDDHLEHIQMLQARVALLEQDNAALRTENAQLRARGTQNALEQHPSASRSSLVLQPISASTQNQLKPPPPRPSPKHKLLALKRTTRSNVSEPSPNKPKSKSRINPFGPRCARVIPPLDETSKAAVWRAEIARIRVGGKENTL</sequence>
<name>A0A8H6RXL9_MYCCL</name>
<keyword evidence="1" id="KW-0175">Coiled coil</keyword>
<feature type="region of interest" description="Disordered" evidence="2">
    <location>
        <begin position="165"/>
        <end position="213"/>
    </location>
</feature>
<reference evidence="3" key="1">
    <citation type="submission" date="2020-05" db="EMBL/GenBank/DDBJ databases">
        <title>Mycena genomes resolve the evolution of fungal bioluminescence.</title>
        <authorList>
            <person name="Tsai I.J."/>
        </authorList>
    </citation>
    <scope>NUCLEOTIDE SEQUENCE</scope>
    <source>
        <strain evidence="3">110903Hualien_Pintung</strain>
    </source>
</reference>
<dbReference type="Proteomes" id="UP000613580">
    <property type="component" value="Unassembled WGS sequence"/>
</dbReference>
<feature type="compositionally biased region" description="Basic residues" evidence="2">
    <location>
        <begin position="178"/>
        <end position="190"/>
    </location>
</feature>
<evidence type="ECO:0000313" key="4">
    <source>
        <dbReference type="Proteomes" id="UP000613580"/>
    </source>
</evidence>
<feature type="coiled-coil region" evidence="1">
    <location>
        <begin position="87"/>
        <end position="140"/>
    </location>
</feature>
<proteinExistence type="predicted"/>
<comment type="caution">
    <text evidence="3">The sequence shown here is derived from an EMBL/GenBank/DDBJ whole genome shotgun (WGS) entry which is preliminary data.</text>
</comment>
<dbReference type="EMBL" id="JACAZE010000049">
    <property type="protein sequence ID" value="KAF7288162.1"/>
    <property type="molecule type" value="Genomic_DNA"/>
</dbReference>
<evidence type="ECO:0000256" key="1">
    <source>
        <dbReference type="SAM" id="Coils"/>
    </source>
</evidence>
<evidence type="ECO:0000256" key="2">
    <source>
        <dbReference type="SAM" id="MobiDB-lite"/>
    </source>
</evidence>